<dbReference type="RefSeq" id="WP_014941468.1">
    <property type="nucleotide sequence ID" value="NC_018612.1"/>
</dbReference>
<reference evidence="2 3" key="1">
    <citation type="journal article" date="2007" name="PLoS ONE">
        <title>Molecular analysis of a leprosy immunotherapeutic bacillus provides insights into Mycobacterium evolution.</title>
        <authorList>
            <person name="Ahmed N."/>
            <person name="Saini V."/>
            <person name="Raghuvanshi S."/>
            <person name="Khurana J.P."/>
            <person name="Tyagi A.K."/>
            <person name="Tyagi A.K."/>
            <person name="Hasnain S.E."/>
        </authorList>
    </citation>
    <scope>NUCLEOTIDE SEQUENCE [LARGE SCALE GENOMIC DNA]</scope>
    <source>
        <strain evidence="2">MTCC 9506</strain>
    </source>
</reference>
<name>J9WBB9_MYCIP</name>
<accession>J9WBB9</accession>
<protein>
    <submittedName>
        <fullName evidence="2">Carboxy muconolactone decarboxylase</fullName>
    </submittedName>
</protein>
<dbReference type="GO" id="GO:0051920">
    <property type="term" value="F:peroxiredoxin activity"/>
    <property type="evidence" value="ECO:0007669"/>
    <property type="project" value="InterPro"/>
</dbReference>
<dbReference type="PANTHER" id="PTHR34846:SF5">
    <property type="entry name" value="CARBOXYMUCONOLACTONE DECARBOXYLASE-LIKE DOMAIN-CONTAINING PROTEIN"/>
    <property type="match status" value="1"/>
</dbReference>
<dbReference type="Pfam" id="PF02627">
    <property type="entry name" value="CMD"/>
    <property type="match status" value="1"/>
</dbReference>
<proteinExistence type="predicted"/>
<dbReference type="PANTHER" id="PTHR34846">
    <property type="entry name" value="4-CARBOXYMUCONOLACTONE DECARBOXYLASE FAMILY PROTEIN (AFU_ORTHOLOGUE AFUA_6G11590)"/>
    <property type="match status" value="1"/>
</dbReference>
<dbReference type="Proteomes" id="UP000007329">
    <property type="component" value="Chromosome"/>
</dbReference>
<dbReference type="EMBL" id="CP002275">
    <property type="protein sequence ID" value="AFS13423.1"/>
    <property type="molecule type" value="Genomic_DNA"/>
</dbReference>
<dbReference type="HOGENOM" id="CLU_082760_2_1_11"/>
<evidence type="ECO:0000313" key="3">
    <source>
        <dbReference type="Proteomes" id="UP000007329"/>
    </source>
</evidence>
<organism evidence="2 3">
    <name type="scientific">Mycobacterium indicus pranii (strain DSM 45239 / MTCC 9506)</name>
    <dbReference type="NCBI Taxonomy" id="1232724"/>
    <lineage>
        <taxon>Bacteria</taxon>
        <taxon>Bacillati</taxon>
        <taxon>Actinomycetota</taxon>
        <taxon>Actinomycetes</taxon>
        <taxon>Mycobacteriales</taxon>
        <taxon>Mycobacteriaceae</taxon>
        <taxon>Mycobacterium</taxon>
        <taxon>Mycobacterium avium complex (MAC)</taxon>
    </lineage>
</organism>
<dbReference type="SUPFAM" id="SSF69118">
    <property type="entry name" value="AhpD-like"/>
    <property type="match status" value="1"/>
</dbReference>
<dbReference type="KEGG" id="mid:MIP_02070"/>
<dbReference type="AlphaFoldDB" id="J9WBB9"/>
<dbReference type="InterPro" id="IPR029032">
    <property type="entry name" value="AhpD-like"/>
</dbReference>
<dbReference type="PATRIC" id="fig|1232724.3.peg.1449"/>
<dbReference type="InterPro" id="IPR003779">
    <property type="entry name" value="CMD-like"/>
</dbReference>
<sequence>MVGNESEGVLMVRIDPLPRDQWSPQMQEALGEMVPSRRRYPLTREGRPSGTNILGTLAHHPALAKRYFALNGHLLLATTLSERHRELIIMRAAVLAGSSYEWVQHILLARDAGLTDLEISWIAWGPDAPFWDAGDAAVLRAVDDLAHHGAIGDQAWGDLTAHLDTEQILDLIFTAGSYTLLAWMVNSLQTPLDDDLRAALTAAPRPAVADDESRTEP</sequence>
<gene>
    <name evidence="2" type="ORF">MIP_02070</name>
</gene>
<reference evidence="2 3" key="2">
    <citation type="journal article" date="2012" name="Nucleic Acids Res.">
        <title>Massive gene acquisitions in Mycobacterium indicus pranii provide a perspective on mycobacterial evolution.</title>
        <authorList>
            <person name="Saini V."/>
            <person name="Raghuvanshi S."/>
            <person name="Khurana J.P."/>
            <person name="Ahmed N."/>
            <person name="Hasnain S.E."/>
            <person name="Tyagi A.K."/>
            <person name="Tyagi A.K."/>
        </authorList>
    </citation>
    <scope>NUCLEOTIDE SEQUENCE [LARGE SCALE GENOMIC DNA]</scope>
    <source>
        <strain evidence="3">DSM 45239 / MTCC 9506</strain>
    </source>
</reference>
<dbReference type="Gene3D" id="1.20.1290.10">
    <property type="entry name" value="AhpD-like"/>
    <property type="match status" value="1"/>
</dbReference>
<feature type="domain" description="Carboxymuconolactone decarboxylase-like" evidence="1">
    <location>
        <begin position="61"/>
        <end position="137"/>
    </location>
</feature>
<evidence type="ECO:0000313" key="2">
    <source>
        <dbReference type="EMBL" id="AFS13423.1"/>
    </source>
</evidence>
<evidence type="ECO:0000259" key="1">
    <source>
        <dbReference type="Pfam" id="PF02627"/>
    </source>
</evidence>